<sequence>MTDRGLLTLADGRPVPVRQIRPGDAEALQRLFGRLSERTIELRYFGPMKQLSDAQARRFAEVDGVDRYALVALDPENEDEVVAVVRYDRSESADGNAEYAALVEDRMQGLGLGFALTRALIEAARERGVEKLHALVLPHNTPMLKLLRSLGLPEKVRWQDGAERVDIELSPTDGDRN</sequence>
<keyword evidence="3" id="KW-1185">Reference proteome</keyword>
<dbReference type="Gene3D" id="3.40.630.30">
    <property type="match status" value="1"/>
</dbReference>
<dbReference type="RefSeq" id="WP_166397564.1">
    <property type="nucleotide sequence ID" value="NZ_CP045121.1"/>
</dbReference>
<feature type="domain" description="N-acetyltransferase" evidence="1">
    <location>
        <begin position="15"/>
        <end position="174"/>
    </location>
</feature>
<accession>A0A6G8Q083</accession>
<evidence type="ECO:0000259" key="1">
    <source>
        <dbReference type="PROSITE" id="PS51186"/>
    </source>
</evidence>
<dbReference type="EMBL" id="CP045121">
    <property type="protein sequence ID" value="QIN79889.1"/>
    <property type="molecule type" value="Genomic_DNA"/>
</dbReference>
<evidence type="ECO:0000313" key="3">
    <source>
        <dbReference type="Proteomes" id="UP000502706"/>
    </source>
</evidence>
<dbReference type="InterPro" id="IPR016181">
    <property type="entry name" value="Acyl_CoA_acyltransferase"/>
</dbReference>
<protein>
    <submittedName>
        <fullName evidence="2">GNAT family N-acetyltransferase</fullName>
    </submittedName>
</protein>
<dbReference type="Proteomes" id="UP000502706">
    <property type="component" value="Chromosome"/>
</dbReference>
<dbReference type="InterPro" id="IPR000182">
    <property type="entry name" value="GNAT_dom"/>
</dbReference>
<proteinExistence type="predicted"/>
<organism evidence="2 3">
    <name type="scientific">Rubrobacter marinus</name>
    <dbReference type="NCBI Taxonomy" id="2653852"/>
    <lineage>
        <taxon>Bacteria</taxon>
        <taxon>Bacillati</taxon>
        <taxon>Actinomycetota</taxon>
        <taxon>Rubrobacteria</taxon>
        <taxon>Rubrobacterales</taxon>
        <taxon>Rubrobacteraceae</taxon>
        <taxon>Rubrobacter</taxon>
    </lineage>
</organism>
<dbReference type="KEGG" id="rmar:GBA65_16660"/>
<keyword evidence="2" id="KW-0808">Transferase</keyword>
<dbReference type="CDD" id="cd04301">
    <property type="entry name" value="NAT_SF"/>
    <property type="match status" value="1"/>
</dbReference>
<gene>
    <name evidence="2" type="ORF">GBA65_16660</name>
</gene>
<name>A0A6G8Q083_9ACTN</name>
<dbReference type="SUPFAM" id="SSF55729">
    <property type="entry name" value="Acyl-CoA N-acyltransferases (Nat)"/>
    <property type="match status" value="1"/>
</dbReference>
<reference evidence="2 3" key="1">
    <citation type="submission" date="2019-10" db="EMBL/GenBank/DDBJ databases">
        <title>Rubrobacter sp nov SCSIO 52915 isolated from a deep-sea sediment in the South China Sea.</title>
        <authorList>
            <person name="Chen R.W."/>
        </authorList>
    </citation>
    <scope>NUCLEOTIDE SEQUENCE [LARGE SCALE GENOMIC DNA]</scope>
    <source>
        <strain evidence="2 3">SCSIO 52915</strain>
    </source>
</reference>
<evidence type="ECO:0000313" key="2">
    <source>
        <dbReference type="EMBL" id="QIN79889.1"/>
    </source>
</evidence>
<dbReference type="Pfam" id="PF13302">
    <property type="entry name" value="Acetyltransf_3"/>
    <property type="match status" value="1"/>
</dbReference>
<dbReference type="GO" id="GO:0016747">
    <property type="term" value="F:acyltransferase activity, transferring groups other than amino-acyl groups"/>
    <property type="evidence" value="ECO:0007669"/>
    <property type="project" value="InterPro"/>
</dbReference>
<dbReference type="AlphaFoldDB" id="A0A6G8Q083"/>
<dbReference type="PROSITE" id="PS51186">
    <property type="entry name" value="GNAT"/>
    <property type="match status" value="1"/>
</dbReference>